<keyword evidence="5" id="KW-1185">Reference proteome</keyword>
<dbReference type="RefSeq" id="WP_084196242.1">
    <property type="nucleotide sequence ID" value="NZ_CP021235.1"/>
</dbReference>
<dbReference type="EMBL" id="CP021235">
    <property type="protein sequence ID" value="ARS37790.1"/>
    <property type="molecule type" value="Genomic_DNA"/>
</dbReference>
<dbReference type="GO" id="GO:0008270">
    <property type="term" value="F:zinc ion binding"/>
    <property type="evidence" value="ECO:0007669"/>
    <property type="project" value="InterPro"/>
</dbReference>
<dbReference type="InterPro" id="IPR015510">
    <property type="entry name" value="PGRP"/>
</dbReference>
<name>A0A1X9YXU5_9BACT</name>
<comment type="similarity">
    <text evidence="1">Belongs to the N-acetylmuramoyl-L-alanine amidase 2 family.</text>
</comment>
<dbReference type="PANTHER" id="PTHR11022">
    <property type="entry name" value="PEPTIDOGLYCAN RECOGNITION PROTEIN"/>
    <property type="match status" value="1"/>
</dbReference>
<evidence type="ECO:0000313" key="4">
    <source>
        <dbReference type="EMBL" id="ARS37790.1"/>
    </source>
</evidence>
<feature type="signal peptide" evidence="2">
    <location>
        <begin position="1"/>
        <end position="20"/>
    </location>
</feature>
<dbReference type="Gene3D" id="3.40.80.10">
    <property type="entry name" value="Peptidoglycan recognition protein-like"/>
    <property type="match status" value="1"/>
</dbReference>
<evidence type="ECO:0000313" key="5">
    <source>
        <dbReference type="Proteomes" id="UP000266292"/>
    </source>
</evidence>
<dbReference type="GO" id="GO:0008745">
    <property type="term" value="F:N-acetylmuramoyl-L-alanine amidase activity"/>
    <property type="evidence" value="ECO:0007669"/>
    <property type="project" value="InterPro"/>
</dbReference>
<dbReference type="SMART" id="SM00701">
    <property type="entry name" value="PGRP"/>
    <property type="match status" value="1"/>
</dbReference>
<dbReference type="PROSITE" id="PS51257">
    <property type="entry name" value="PROKAR_LIPOPROTEIN"/>
    <property type="match status" value="1"/>
</dbReference>
<dbReference type="CDD" id="cd06583">
    <property type="entry name" value="PGRP"/>
    <property type="match status" value="1"/>
</dbReference>
<protein>
    <submittedName>
        <fullName evidence="4">N-acetylmuramoyl-L-alanine amidase</fullName>
    </submittedName>
</protein>
<evidence type="ECO:0000256" key="2">
    <source>
        <dbReference type="SAM" id="SignalP"/>
    </source>
</evidence>
<dbReference type="Proteomes" id="UP000266292">
    <property type="component" value="Chromosome"/>
</dbReference>
<dbReference type="PANTHER" id="PTHR11022:SF41">
    <property type="entry name" value="PEPTIDOGLYCAN-RECOGNITION PROTEIN LC-RELATED"/>
    <property type="match status" value="1"/>
</dbReference>
<feature type="chain" id="PRO_5011987756" evidence="2">
    <location>
        <begin position="21"/>
        <end position="203"/>
    </location>
</feature>
<accession>A0A1X9YXU5</accession>
<dbReference type="GO" id="GO:0009253">
    <property type="term" value="P:peptidoglycan catabolic process"/>
    <property type="evidence" value="ECO:0007669"/>
    <property type="project" value="InterPro"/>
</dbReference>
<feature type="domain" description="Peptidoglycan recognition protein family" evidence="3">
    <location>
        <begin position="30"/>
        <end position="174"/>
    </location>
</feature>
<dbReference type="InterPro" id="IPR036505">
    <property type="entry name" value="Amidase/PGRP_sf"/>
</dbReference>
<keyword evidence="2" id="KW-0732">Signal</keyword>
<dbReference type="SUPFAM" id="SSF55846">
    <property type="entry name" value="N-acetylmuramoyl-L-alanine amidase-like"/>
    <property type="match status" value="1"/>
</dbReference>
<evidence type="ECO:0000259" key="3">
    <source>
        <dbReference type="SMART" id="SM00701"/>
    </source>
</evidence>
<dbReference type="InterPro" id="IPR006619">
    <property type="entry name" value="PGRP_domain_met/bac"/>
</dbReference>
<dbReference type="InterPro" id="IPR002502">
    <property type="entry name" value="Amidase_domain"/>
</dbReference>
<dbReference type="Pfam" id="PF01510">
    <property type="entry name" value="Amidase_2"/>
    <property type="match status" value="1"/>
</dbReference>
<evidence type="ECO:0000256" key="1">
    <source>
        <dbReference type="ARBA" id="ARBA00007553"/>
    </source>
</evidence>
<dbReference type="AlphaFoldDB" id="A0A1X9YXU5"/>
<dbReference type="STRING" id="709015.GCA_000472485_01762"/>
<reference evidence="5" key="1">
    <citation type="submission" date="2017-05" db="EMBL/GenBank/DDBJ databases">
        <authorList>
            <person name="Ray J."/>
            <person name="Price M."/>
            <person name="Deutschbauer A."/>
        </authorList>
    </citation>
    <scope>NUCLEOTIDE SEQUENCE [LARGE SCALE GENOMIC DNA]</scope>
    <source>
        <strain evidence="5">DSM 19842</strain>
    </source>
</reference>
<gene>
    <name evidence="4" type="ORF">CA264_08755</name>
</gene>
<proteinExistence type="inferred from homology"/>
<dbReference type="KEGG" id="pact:CA264_08755"/>
<sequence length="203" mass="22097">MKHAFILFSLLIAFAGCQRAVPQSAVPAGISYLPREAWGANAPVLAMQPHKISRITIHHTATRQNPAKPLGDKMLALQKFSQNEGSLADGRTKPAWADVPYHLYLDCNGAVAEGRDIDYAGDSNTAYDPAGHLLVVVEGNFSAEELTEKQRLTLEELVPALAKRYHVAADSIGGHQDFAQTQCPGTELYALLPQLRQLVASQR</sequence>
<organism evidence="4 5">
    <name type="scientific">Pontibacter actiniarum</name>
    <dbReference type="NCBI Taxonomy" id="323450"/>
    <lineage>
        <taxon>Bacteria</taxon>
        <taxon>Pseudomonadati</taxon>
        <taxon>Bacteroidota</taxon>
        <taxon>Cytophagia</taxon>
        <taxon>Cytophagales</taxon>
        <taxon>Hymenobacteraceae</taxon>
        <taxon>Pontibacter</taxon>
    </lineage>
</organism>